<keyword evidence="3" id="KW-1185">Reference proteome</keyword>
<dbReference type="EMBL" id="CP036291">
    <property type="protein sequence ID" value="QDU86862.1"/>
    <property type="molecule type" value="Genomic_DNA"/>
</dbReference>
<feature type="compositionally biased region" description="Low complexity" evidence="1">
    <location>
        <begin position="193"/>
        <end position="209"/>
    </location>
</feature>
<dbReference type="InterPro" id="IPR036388">
    <property type="entry name" value="WH-like_DNA-bd_sf"/>
</dbReference>
<dbReference type="SUPFAM" id="SSF46785">
    <property type="entry name" value="Winged helix' DNA-binding domain"/>
    <property type="match status" value="2"/>
</dbReference>
<dbReference type="AlphaFoldDB" id="A0A518D5W3"/>
<organism evidence="2 3">
    <name type="scientific">Pirellulimonas nuda</name>
    <dbReference type="NCBI Taxonomy" id="2528009"/>
    <lineage>
        <taxon>Bacteria</taxon>
        <taxon>Pseudomonadati</taxon>
        <taxon>Planctomycetota</taxon>
        <taxon>Planctomycetia</taxon>
        <taxon>Pirellulales</taxon>
        <taxon>Lacipirellulaceae</taxon>
        <taxon>Pirellulimonas</taxon>
    </lineage>
</organism>
<feature type="compositionally biased region" description="Basic and acidic residues" evidence="1">
    <location>
        <begin position="218"/>
        <end position="229"/>
    </location>
</feature>
<dbReference type="PANTHER" id="PTHR38768:SF1">
    <property type="entry name" value="UPF0502 PROTEIN YCEH"/>
    <property type="match status" value="1"/>
</dbReference>
<gene>
    <name evidence="2" type="ORF">Pla175_02150</name>
</gene>
<proteinExistence type="predicted"/>
<protein>
    <recommendedName>
        <fullName evidence="4">DUF480 domain-containing protein</fullName>
    </recommendedName>
</protein>
<dbReference type="Gene3D" id="1.10.10.10">
    <property type="entry name" value="Winged helix-like DNA-binding domain superfamily/Winged helix DNA-binding domain"/>
    <property type="match status" value="2"/>
</dbReference>
<dbReference type="OrthoDB" id="9784785at2"/>
<name>A0A518D5W3_9BACT</name>
<dbReference type="InterPro" id="IPR036390">
    <property type="entry name" value="WH_DNA-bd_sf"/>
</dbReference>
<dbReference type="Pfam" id="PF04337">
    <property type="entry name" value="DUF480"/>
    <property type="match status" value="1"/>
</dbReference>
<dbReference type="InterPro" id="IPR007432">
    <property type="entry name" value="DUF480"/>
</dbReference>
<sequence length="254" mass="27945">MEAPAAPRWTTLPAVERRVLGVLIEKAKTTPDAYPMTLNSARTGCNQKSNRSPQMELDEEQVFDALTSLRKRGVVSLIEGSGRVDKFRHLAYEWLAVDKHGLAVMAELLLRGAQTMGELRTRASRMESIRDQDALRPIIEALRTANLLVFIARPGRAGLVTHNLYEPQELERICRDEGGTVRQGAAADDIDDAPASAAPSSGAGHSSAPPSAPMRPTHQAEPENDGLRELLRELQTQVDELRGRVEDLEQQVRG</sequence>
<evidence type="ECO:0000313" key="3">
    <source>
        <dbReference type="Proteomes" id="UP000317429"/>
    </source>
</evidence>
<feature type="compositionally biased region" description="Polar residues" evidence="1">
    <location>
        <begin position="37"/>
        <end position="53"/>
    </location>
</feature>
<dbReference type="KEGG" id="pnd:Pla175_02150"/>
<reference evidence="2 3" key="1">
    <citation type="submission" date="2019-02" db="EMBL/GenBank/DDBJ databases">
        <title>Deep-cultivation of Planctomycetes and their phenomic and genomic characterization uncovers novel biology.</title>
        <authorList>
            <person name="Wiegand S."/>
            <person name="Jogler M."/>
            <person name="Boedeker C."/>
            <person name="Pinto D."/>
            <person name="Vollmers J."/>
            <person name="Rivas-Marin E."/>
            <person name="Kohn T."/>
            <person name="Peeters S.H."/>
            <person name="Heuer A."/>
            <person name="Rast P."/>
            <person name="Oberbeckmann S."/>
            <person name="Bunk B."/>
            <person name="Jeske O."/>
            <person name="Meyerdierks A."/>
            <person name="Storesund J.E."/>
            <person name="Kallscheuer N."/>
            <person name="Luecker S."/>
            <person name="Lage O.M."/>
            <person name="Pohl T."/>
            <person name="Merkel B.J."/>
            <person name="Hornburger P."/>
            <person name="Mueller R.-W."/>
            <person name="Bruemmer F."/>
            <person name="Labrenz M."/>
            <person name="Spormann A.M."/>
            <person name="Op den Camp H."/>
            <person name="Overmann J."/>
            <person name="Amann R."/>
            <person name="Jetten M.S.M."/>
            <person name="Mascher T."/>
            <person name="Medema M.H."/>
            <person name="Devos D.P."/>
            <person name="Kaster A.-K."/>
            <person name="Ovreas L."/>
            <person name="Rohde M."/>
            <person name="Galperin M.Y."/>
            <person name="Jogler C."/>
        </authorList>
    </citation>
    <scope>NUCLEOTIDE SEQUENCE [LARGE SCALE GENOMIC DNA]</scope>
    <source>
        <strain evidence="2 3">Pla175</strain>
    </source>
</reference>
<feature type="region of interest" description="Disordered" evidence="1">
    <location>
        <begin position="181"/>
        <end position="229"/>
    </location>
</feature>
<dbReference type="PANTHER" id="PTHR38768">
    <property type="entry name" value="UPF0502 PROTEIN YCEH"/>
    <property type="match status" value="1"/>
</dbReference>
<evidence type="ECO:0000313" key="2">
    <source>
        <dbReference type="EMBL" id="QDU86862.1"/>
    </source>
</evidence>
<accession>A0A518D5W3</accession>
<evidence type="ECO:0000256" key="1">
    <source>
        <dbReference type="SAM" id="MobiDB-lite"/>
    </source>
</evidence>
<evidence type="ECO:0008006" key="4">
    <source>
        <dbReference type="Google" id="ProtNLM"/>
    </source>
</evidence>
<feature type="region of interest" description="Disordered" evidence="1">
    <location>
        <begin position="34"/>
        <end position="55"/>
    </location>
</feature>
<dbReference type="RefSeq" id="WP_145280470.1">
    <property type="nucleotide sequence ID" value="NZ_CP036291.1"/>
</dbReference>
<dbReference type="Proteomes" id="UP000317429">
    <property type="component" value="Chromosome"/>
</dbReference>